<reference evidence="1" key="1">
    <citation type="submission" date="2017-07" db="EMBL/GenBank/DDBJ databases">
        <title>Taro Niue Genome Assembly and Annotation.</title>
        <authorList>
            <person name="Atibalentja N."/>
            <person name="Keating K."/>
            <person name="Fields C.J."/>
        </authorList>
    </citation>
    <scope>NUCLEOTIDE SEQUENCE</scope>
    <source>
        <strain evidence="1">Niue_2</strain>
        <tissue evidence="1">Leaf</tissue>
    </source>
</reference>
<keyword evidence="2" id="KW-1185">Reference proteome</keyword>
<evidence type="ECO:0000313" key="2">
    <source>
        <dbReference type="Proteomes" id="UP000652761"/>
    </source>
</evidence>
<protein>
    <submittedName>
        <fullName evidence="1">Uncharacterized protein</fullName>
    </submittedName>
</protein>
<comment type="caution">
    <text evidence="1">The sequence shown here is derived from an EMBL/GenBank/DDBJ whole genome shotgun (WGS) entry which is preliminary data.</text>
</comment>
<accession>A0A843WXI9</accession>
<dbReference type="AlphaFoldDB" id="A0A843WXI9"/>
<gene>
    <name evidence="1" type="ORF">Taro_040097</name>
</gene>
<dbReference type="Proteomes" id="UP000652761">
    <property type="component" value="Unassembled WGS sequence"/>
</dbReference>
<dbReference type="PROSITE" id="PS51257">
    <property type="entry name" value="PROKAR_LIPOPROTEIN"/>
    <property type="match status" value="1"/>
</dbReference>
<sequence>MLLKLSPCSPPRCGVISVVVATLGCSIPAVHLTADVATAECIVISEKASPWSDVTLSQHGVVLLPLVGVPAALAGKGLVGTHCRRSSLPDSRGGVLFAMRCQQCMNAFKPSNKIQVKKNKK</sequence>
<dbReference type="EMBL" id="NMUH01003834">
    <property type="protein sequence ID" value="MQM07260.1"/>
    <property type="molecule type" value="Genomic_DNA"/>
</dbReference>
<evidence type="ECO:0000313" key="1">
    <source>
        <dbReference type="EMBL" id="MQM07260.1"/>
    </source>
</evidence>
<organism evidence="1 2">
    <name type="scientific">Colocasia esculenta</name>
    <name type="common">Wild taro</name>
    <name type="synonym">Arum esculentum</name>
    <dbReference type="NCBI Taxonomy" id="4460"/>
    <lineage>
        <taxon>Eukaryota</taxon>
        <taxon>Viridiplantae</taxon>
        <taxon>Streptophyta</taxon>
        <taxon>Embryophyta</taxon>
        <taxon>Tracheophyta</taxon>
        <taxon>Spermatophyta</taxon>
        <taxon>Magnoliopsida</taxon>
        <taxon>Liliopsida</taxon>
        <taxon>Araceae</taxon>
        <taxon>Aroideae</taxon>
        <taxon>Colocasieae</taxon>
        <taxon>Colocasia</taxon>
    </lineage>
</organism>
<proteinExistence type="predicted"/>
<name>A0A843WXI9_COLES</name>